<keyword evidence="3" id="KW-1185">Reference proteome</keyword>
<reference evidence="2" key="1">
    <citation type="journal article" date="2022" name="bioRxiv">
        <title>Sequencing and chromosome-scale assembly of the giantPleurodeles waltlgenome.</title>
        <authorList>
            <person name="Brown T."/>
            <person name="Elewa A."/>
            <person name="Iarovenko S."/>
            <person name="Subramanian E."/>
            <person name="Araus A.J."/>
            <person name="Petzold A."/>
            <person name="Susuki M."/>
            <person name="Suzuki K.-i.T."/>
            <person name="Hayashi T."/>
            <person name="Toyoda A."/>
            <person name="Oliveira C."/>
            <person name="Osipova E."/>
            <person name="Leigh N.D."/>
            <person name="Simon A."/>
            <person name="Yun M.H."/>
        </authorList>
    </citation>
    <scope>NUCLEOTIDE SEQUENCE</scope>
    <source>
        <strain evidence="2">20211129_DDA</strain>
        <tissue evidence="2">Liver</tissue>
    </source>
</reference>
<name>A0AAV7P7I6_PLEWA</name>
<dbReference type="Proteomes" id="UP001066276">
    <property type="component" value="Chromosome 7"/>
</dbReference>
<proteinExistence type="predicted"/>
<dbReference type="AlphaFoldDB" id="A0AAV7P7I6"/>
<feature type="region of interest" description="Disordered" evidence="1">
    <location>
        <begin position="1"/>
        <end position="40"/>
    </location>
</feature>
<evidence type="ECO:0000313" key="2">
    <source>
        <dbReference type="EMBL" id="KAJ1122824.1"/>
    </source>
</evidence>
<comment type="caution">
    <text evidence="2">The sequence shown here is derived from an EMBL/GenBank/DDBJ whole genome shotgun (WGS) entry which is preliminary data.</text>
</comment>
<feature type="region of interest" description="Disordered" evidence="1">
    <location>
        <begin position="55"/>
        <end position="119"/>
    </location>
</feature>
<accession>A0AAV7P7I6</accession>
<evidence type="ECO:0000313" key="3">
    <source>
        <dbReference type="Proteomes" id="UP001066276"/>
    </source>
</evidence>
<organism evidence="2 3">
    <name type="scientific">Pleurodeles waltl</name>
    <name type="common">Iberian ribbed newt</name>
    <dbReference type="NCBI Taxonomy" id="8319"/>
    <lineage>
        <taxon>Eukaryota</taxon>
        <taxon>Metazoa</taxon>
        <taxon>Chordata</taxon>
        <taxon>Craniata</taxon>
        <taxon>Vertebrata</taxon>
        <taxon>Euteleostomi</taxon>
        <taxon>Amphibia</taxon>
        <taxon>Batrachia</taxon>
        <taxon>Caudata</taxon>
        <taxon>Salamandroidea</taxon>
        <taxon>Salamandridae</taxon>
        <taxon>Pleurodelinae</taxon>
        <taxon>Pleurodeles</taxon>
    </lineage>
</organism>
<sequence length="170" mass="17835">MTPSTPMRHQKVERGGEPPSVPPHHKSAAEPLAGGRQEPEVGTFVPVFGDEISHPAAQADSVGAPPQTGARLNAATDSTTGRGRVKWEHQATHQARNKPCCQPAAVAGRMSPEPTAESGYGATSLPLLHLQCGPNRPPSRSRGSPTQSVCCLAFLWPAAAVTREPKTVSV</sequence>
<gene>
    <name evidence="2" type="ORF">NDU88_001297</name>
</gene>
<dbReference type="EMBL" id="JANPWB010000011">
    <property type="protein sequence ID" value="KAJ1122824.1"/>
    <property type="molecule type" value="Genomic_DNA"/>
</dbReference>
<protein>
    <submittedName>
        <fullName evidence="2">Uncharacterized protein</fullName>
    </submittedName>
</protein>
<evidence type="ECO:0000256" key="1">
    <source>
        <dbReference type="SAM" id="MobiDB-lite"/>
    </source>
</evidence>